<dbReference type="InterPro" id="IPR022643">
    <property type="entry name" value="De-COase2_C"/>
</dbReference>
<comment type="caution">
    <text evidence="7">The sequence shown here is derived from an EMBL/GenBank/DDBJ whole genome shotgun (WGS) entry which is preliminary data.</text>
</comment>
<dbReference type="SUPFAM" id="SSF51419">
    <property type="entry name" value="PLP-binding barrel"/>
    <property type="match status" value="1"/>
</dbReference>
<reference evidence="7" key="1">
    <citation type="journal article" date="2014" name="Front. Microbiol.">
        <title>High frequency of phylogenetically diverse reductive dehalogenase-homologous genes in deep subseafloor sedimentary metagenomes.</title>
        <authorList>
            <person name="Kawai M."/>
            <person name="Futagami T."/>
            <person name="Toyoda A."/>
            <person name="Takaki Y."/>
            <person name="Nishi S."/>
            <person name="Hori S."/>
            <person name="Arai W."/>
            <person name="Tsubouchi T."/>
            <person name="Morono Y."/>
            <person name="Uchiyama I."/>
            <person name="Ito T."/>
            <person name="Fujiyama A."/>
            <person name="Inagaki F."/>
            <person name="Takami H."/>
        </authorList>
    </citation>
    <scope>NUCLEOTIDE SEQUENCE</scope>
    <source>
        <strain evidence="7">Expedition CK06-06</strain>
    </source>
</reference>
<organism evidence="7">
    <name type="scientific">marine sediment metagenome</name>
    <dbReference type="NCBI Taxonomy" id="412755"/>
    <lineage>
        <taxon>unclassified sequences</taxon>
        <taxon>metagenomes</taxon>
        <taxon>ecological metagenomes</taxon>
    </lineage>
</organism>
<feature type="domain" description="Orn/DAP/Arg decarboxylase 2 N-terminal" evidence="6">
    <location>
        <begin position="2"/>
        <end position="162"/>
    </location>
</feature>
<accession>X1PBB2</accession>
<dbReference type="InterPro" id="IPR029066">
    <property type="entry name" value="PLP-binding_barrel"/>
</dbReference>
<feature type="non-terminal residue" evidence="7">
    <location>
        <position position="1"/>
    </location>
</feature>
<dbReference type="InterPro" id="IPR022644">
    <property type="entry name" value="De-COase2_N"/>
</dbReference>
<sequence>LELLDRLAAERKTRQDILLRITPGVDPHTHQYITTGTLDSKFGFPLAAGQAEKAVKQAMSTANLNLLGLHFHLGSLIFETEPYELAIELVLRFAREMKEKFSFQLSELSVGGGFAVQYTLDSKVPAIADYAQAITDQLNSLISLLELAHPRFIIEPGRAIVGQAGVALYTVGAIKEIPGVRKYICIDGGMSDNIRPALYGARYEALVANKALQAEESLVTIAGKLCESGDLLITDVNLAPVCPGDIIAMPVCGAYSVPMSSNYNVLPRPAIVLTDNGKSRLTRRRESYQDLMRLD</sequence>
<evidence type="ECO:0000259" key="6">
    <source>
        <dbReference type="Pfam" id="PF02784"/>
    </source>
</evidence>
<dbReference type="NCBIfam" id="TIGR01048">
    <property type="entry name" value="lysA"/>
    <property type="match status" value="1"/>
</dbReference>
<keyword evidence="3" id="KW-0663">Pyridoxal phosphate</keyword>
<dbReference type="InterPro" id="IPR009006">
    <property type="entry name" value="Ala_racemase/Decarboxylase_C"/>
</dbReference>
<keyword evidence="4" id="KW-0456">Lyase</keyword>
<dbReference type="Pfam" id="PF02784">
    <property type="entry name" value="Orn_Arg_deC_N"/>
    <property type="match status" value="1"/>
</dbReference>
<dbReference type="SUPFAM" id="SSF50621">
    <property type="entry name" value="Alanine racemase C-terminal domain-like"/>
    <property type="match status" value="1"/>
</dbReference>
<evidence type="ECO:0000256" key="2">
    <source>
        <dbReference type="ARBA" id="ARBA00022793"/>
    </source>
</evidence>
<gene>
    <name evidence="7" type="ORF">S06H3_26335</name>
</gene>
<comment type="cofactor">
    <cofactor evidence="1">
        <name>pyridoxal 5'-phosphate</name>
        <dbReference type="ChEBI" id="CHEBI:597326"/>
    </cofactor>
</comment>
<evidence type="ECO:0008006" key="8">
    <source>
        <dbReference type="Google" id="ProtNLM"/>
    </source>
</evidence>
<dbReference type="PANTHER" id="PTHR43727:SF2">
    <property type="entry name" value="GROUP IV DECARBOXYLASE"/>
    <property type="match status" value="1"/>
</dbReference>
<protein>
    <recommendedName>
        <fullName evidence="8">Diaminopimelate decarboxylase</fullName>
    </recommendedName>
</protein>
<dbReference type="EMBL" id="BARV01015217">
    <property type="protein sequence ID" value="GAI28209.1"/>
    <property type="molecule type" value="Genomic_DNA"/>
</dbReference>
<dbReference type="PRINTS" id="PR01179">
    <property type="entry name" value="ODADCRBXLASE"/>
</dbReference>
<dbReference type="PRINTS" id="PR01181">
    <property type="entry name" value="DAPDCRBXLASE"/>
</dbReference>
<evidence type="ECO:0000256" key="3">
    <source>
        <dbReference type="ARBA" id="ARBA00022898"/>
    </source>
</evidence>
<evidence type="ECO:0000256" key="4">
    <source>
        <dbReference type="ARBA" id="ARBA00023239"/>
    </source>
</evidence>
<dbReference type="CDD" id="cd06828">
    <property type="entry name" value="PLPDE_III_DapDC"/>
    <property type="match status" value="1"/>
</dbReference>
<dbReference type="Gene3D" id="3.20.20.10">
    <property type="entry name" value="Alanine racemase"/>
    <property type="match status" value="1"/>
</dbReference>
<dbReference type="Pfam" id="PF00278">
    <property type="entry name" value="Orn_DAP_Arg_deC"/>
    <property type="match status" value="1"/>
</dbReference>
<dbReference type="GO" id="GO:0008836">
    <property type="term" value="F:diaminopimelate decarboxylase activity"/>
    <property type="evidence" value="ECO:0007669"/>
    <property type="project" value="InterPro"/>
</dbReference>
<feature type="domain" description="Orn/DAP/Arg decarboxylase 2 C-terminal" evidence="5">
    <location>
        <begin position="163"/>
        <end position="253"/>
    </location>
</feature>
<evidence type="ECO:0000313" key="7">
    <source>
        <dbReference type="EMBL" id="GAI28209.1"/>
    </source>
</evidence>
<keyword evidence="2" id="KW-0210">Decarboxylase</keyword>
<dbReference type="InterPro" id="IPR000183">
    <property type="entry name" value="Orn/DAP/Arg_de-COase"/>
</dbReference>
<dbReference type="AlphaFoldDB" id="X1PBB2"/>
<dbReference type="Gene3D" id="2.40.37.10">
    <property type="entry name" value="Lyase, Ornithine Decarboxylase, Chain A, domain 1"/>
    <property type="match status" value="1"/>
</dbReference>
<dbReference type="PANTHER" id="PTHR43727">
    <property type="entry name" value="DIAMINOPIMELATE DECARBOXYLASE"/>
    <property type="match status" value="1"/>
</dbReference>
<dbReference type="GO" id="GO:0009089">
    <property type="term" value="P:lysine biosynthetic process via diaminopimelate"/>
    <property type="evidence" value="ECO:0007669"/>
    <property type="project" value="InterPro"/>
</dbReference>
<proteinExistence type="predicted"/>
<evidence type="ECO:0000256" key="1">
    <source>
        <dbReference type="ARBA" id="ARBA00001933"/>
    </source>
</evidence>
<evidence type="ECO:0000259" key="5">
    <source>
        <dbReference type="Pfam" id="PF00278"/>
    </source>
</evidence>
<dbReference type="InterPro" id="IPR002986">
    <property type="entry name" value="DAP_deCOOHase_LysA"/>
</dbReference>
<feature type="non-terminal residue" evidence="7">
    <location>
        <position position="295"/>
    </location>
</feature>
<name>X1PBB2_9ZZZZ</name>